<name>A0AAV2RVL3_MEGNR</name>
<feature type="compositionally biased region" description="Pro residues" evidence="1">
    <location>
        <begin position="74"/>
        <end position="83"/>
    </location>
</feature>
<evidence type="ECO:0000313" key="3">
    <source>
        <dbReference type="Proteomes" id="UP001497623"/>
    </source>
</evidence>
<reference evidence="2 3" key="1">
    <citation type="submission" date="2024-05" db="EMBL/GenBank/DDBJ databases">
        <authorList>
            <person name="Wallberg A."/>
        </authorList>
    </citation>
    <scope>NUCLEOTIDE SEQUENCE [LARGE SCALE GENOMIC DNA]</scope>
</reference>
<comment type="caution">
    <text evidence="2">The sequence shown here is derived from an EMBL/GenBank/DDBJ whole genome shotgun (WGS) entry which is preliminary data.</text>
</comment>
<dbReference type="EMBL" id="CAXKWB010031544">
    <property type="protein sequence ID" value="CAL4139728.1"/>
    <property type="molecule type" value="Genomic_DNA"/>
</dbReference>
<feature type="region of interest" description="Disordered" evidence="1">
    <location>
        <begin position="68"/>
        <end position="102"/>
    </location>
</feature>
<proteinExistence type="predicted"/>
<accession>A0AAV2RVL3</accession>
<keyword evidence="3" id="KW-1185">Reference proteome</keyword>
<feature type="compositionally biased region" description="Polar residues" evidence="1">
    <location>
        <begin position="91"/>
        <end position="102"/>
    </location>
</feature>
<evidence type="ECO:0000313" key="2">
    <source>
        <dbReference type="EMBL" id="CAL4139728.1"/>
    </source>
</evidence>
<evidence type="ECO:0000256" key="1">
    <source>
        <dbReference type="SAM" id="MobiDB-lite"/>
    </source>
</evidence>
<gene>
    <name evidence="2" type="ORF">MNOR_LOCUS28498</name>
</gene>
<dbReference type="AlphaFoldDB" id="A0AAV2RVL3"/>
<organism evidence="2 3">
    <name type="scientific">Meganyctiphanes norvegica</name>
    <name type="common">Northern krill</name>
    <name type="synonym">Thysanopoda norvegica</name>
    <dbReference type="NCBI Taxonomy" id="48144"/>
    <lineage>
        <taxon>Eukaryota</taxon>
        <taxon>Metazoa</taxon>
        <taxon>Ecdysozoa</taxon>
        <taxon>Arthropoda</taxon>
        <taxon>Crustacea</taxon>
        <taxon>Multicrustacea</taxon>
        <taxon>Malacostraca</taxon>
        <taxon>Eumalacostraca</taxon>
        <taxon>Eucarida</taxon>
        <taxon>Euphausiacea</taxon>
        <taxon>Euphausiidae</taxon>
        <taxon>Meganyctiphanes</taxon>
    </lineage>
</organism>
<sequence length="102" mass="11204">ESSLTAPSYDLSVGLGAFNDLSQGLDNYNLLARRGLNSSFTDHAELLNNIKKNHENLTKEEPLKSILKKRAAKGPPPEVPPRPGVHKKPVANNSNTYKNHDC</sequence>
<protein>
    <submittedName>
        <fullName evidence="2">Uncharacterized protein</fullName>
    </submittedName>
</protein>
<dbReference type="Proteomes" id="UP001497623">
    <property type="component" value="Unassembled WGS sequence"/>
</dbReference>
<feature type="non-terminal residue" evidence="2">
    <location>
        <position position="1"/>
    </location>
</feature>